<name>A0A5B0MUW9_PUCGR</name>
<proteinExistence type="predicted"/>
<evidence type="ECO:0000313" key="2">
    <source>
        <dbReference type="EMBL" id="KAA1092043.1"/>
    </source>
</evidence>
<evidence type="ECO:0000313" key="1">
    <source>
        <dbReference type="EMBL" id="KAA1080687.1"/>
    </source>
</evidence>
<protein>
    <submittedName>
        <fullName evidence="1">Uncharacterized protein</fullName>
    </submittedName>
</protein>
<organism evidence="1 3">
    <name type="scientific">Puccinia graminis f. sp. tritici</name>
    <dbReference type="NCBI Taxonomy" id="56615"/>
    <lineage>
        <taxon>Eukaryota</taxon>
        <taxon>Fungi</taxon>
        <taxon>Dikarya</taxon>
        <taxon>Basidiomycota</taxon>
        <taxon>Pucciniomycotina</taxon>
        <taxon>Pucciniomycetes</taxon>
        <taxon>Pucciniales</taxon>
        <taxon>Pucciniaceae</taxon>
        <taxon>Puccinia</taxon>
    </lineage>
</organism>
<reference evidence="3 4" key="1">
    <citation type="submission" date="2019-05" db="EMBL/GenBank/DDBJ databases">
        <title>Emergence of the Ug99 lineage of the wheat stem rust pathogen through somatic hybridization.</title>
        <authorList>
            <person name="Li F."/>
            <person name="Upadhyaya N.M."/>
            <person name="Sperschneider J."/>
            <person name="Matny O."/>
            <person name="Nguyen-Phuc H."/>
            <person name="Mago R."/>
            <person name="Raley C."/>
            <person name="Miller M.E."/>
            <person name="Silverstein K.A.T."/>
            <person name="Henningsen E."/>
            <person name="Hirsch C.D."/>
            <person name="Visser B."/>
            <person name="Pretorius Z.A."/>
            <person name="Steffenson B.J."/>
            <person name="Schwessinger B."/>
            <person name="Dodds P.N."/>
            <person name="Figueroa M."/>
        </authorList>
    </citation>
    <scope>NUCLEOTIDE SEQUENCE [LARGE SCALE GENOMIC DNA]</scope>
    <source>
        <strain evidence="1">21-0</strain>
        <strain evidence="2 4">Ug99</strain>
    </source>
</reference>
<dbReference type="Proteomes" id="UP000325313">
    <property type="component" value="Unassembled WGS sequence"/>
</dbReference>
<dbReference type="OrthoDB" id="2505963at2759"/>
<dbReference type="EMBL" id="VSWC01000131">
    <property type="protein sequence ID" value="KAA1080687.1"/>
    <property type="molecule type" value="Genomic_DNA"/>
</dbReference>
<keyword evidence="3" id="KW-1185">Reference proteome</keyword>
<dbReference type="Proteomes" id="UP000324748">
    <property type="component" value="Unassembled WGS sequence"/>
</dbReference>
<accession>A0A5B0MUW9</accession>
<gene>
    <name evidence="1" type="ORF">PGT21_017197</name>
    <name evidence="2" type="ORF">PGTUg99_005187</name>
</gene>
<comment type="caution">
    <text evidence="1">The sequence shown here is derived from an EMBL/GenBank/DDBJ whole genome shotgun (WGS) entry which is preliminary data.</text>
</comment>
<evidence type="ECO:0000313" key="3">
    <source>
        <dbReference type="Proteomes" id="UP000324748"/>
    </source>
</evidence>
<sequence length="291" mass="32652">MSITGFETLTDAAELLLRCCQPNSFQNPIVIHTSELSKHSSQPTSTDAPADDDLQIPGGPILCKAKAKDEYWPAYLLNYLGLRRPKSETSAFNPASLSEKYYLVQFFDGTSAEVPRSFFFTSIESDFRTIKVGRIYTTEMKYKQFLPKLISILPDVDAVLAGEASDDSVRRRHQEFLQNQGEGRFQPHEDIIYGQYSDHLLYEVAAFLTDRYFKRAGPLVGPIDPRIFQLSENQKLAYISDVILPEVLVLVTIKDVVQDASTPVLNPRAAALNSLKTPDIVDLVKRLRGCA</sequence>
<evidence type="ECO:0000313" key="4">
    <source>
        <dbReference type="Proteomes" id="UP000325313"/>
    </source>
</evidence>
<dbReference type="EMBL" id="VDEP01000378">
    <property type="protein sequence ID" value="KAA1092043.1"/>
    <property type="molecule type" value="Genomic_DNA"/>
</dbReference>
<dbReference type="AlphaFoldDB" id="A0A5B0MUW9"/>